<dbReference type="PANTHER" id="PTHR43477">
    <property type="entry name" value="DIHYDROANTICAPSIN 7-DEHYDROGENASE"/>
    <property type="match status" value="1"/>
</dbReference>
<dbReference type="RefSeq" id="WP_141923186.1">
    <property type="nucleotide sequence ID" value="NZ_VFQC01000001.1"/>
</dbReference>
<protein>
    <submittedName>
        <fullName evidence="3">NAD(P)-dependent dehydrogenase (Short-subunit alcohol dehydrogenase family)</fullName>
    </submittedName>
</protein>
<proteinExistence type="inferred from homology"/>
<keyword evidence="4" id="KW-1185">Reference proteome</keyword>
<evidence type="ECO:0000256" key="1">
    <source>
        <dbReference type="ARBA" id="ARBA00006484"/>
    </source>
</evidence>
<dbReference type="InterPro" id="IPR036291">
    <property type="entry name" value="NAD(P)-bd_dom_sf"/>
</dbReference>
<dbReference type="Proteomes" id="UP000317422">
    <property type="component" value="Unassembled WGS sequence"/>
</dbReference>
<accession>A0A543NIJ9</accession>
<dbReference type="Gene3D" id="3.40.50.720">
    <property type="entry name" value="NAD(P)-binding Rossmann-like Domain"/>
    <property type="match status" value="1"/>
</dbReference>
<dbReference type="PANTHER" id="PTHR43477:SF1">
    <property type="entry name" value="DIHYDROANTICAPSIN 7-DEHYDROGENASE"/>
    <property type="match status" value="1"/>
</dbReference>
<dbReference type="Pfam" id="PF13561">
    <property type="entry name" value="adh_short_C2"/>
    <property type="match status" value="1"/>
</dbReference>
<keyword evidence="2" id="KW-0560">Oxidoreductase</keyword>
<reference evidence="3 4" key="1">
    <citation type="submission" date="2019-06" db="EMBL/GenBank/DDBJ databases">
        <title>Sequencing the genomes of 1000 actinobacteria strains.</title>
        <authorList>
            <person name="Klenk H.-P."/>
        </authorList>
    </citation>
    <scope>NUCLEOTIDE SEQUENCE [LARGE SCALE GENOMIC DNA]</scope>
    <source>
        <strain evidence="3 4">DSM 45015</strain>
    </source>
</reference>
<evidence type="ECO:0000313" key="3">
    <source>
        <dbReference type="EMBL" id="TQN31668.1"/>
    </source>
</evidence>
<comment type="similarity">
    <text evidence="1">Belongs to the short-chain dehydrogenases/reductases (SDR) family.</text>
</comment>
<dbReference type="GO" id="GO:0016491">
    <property type="term" value="F:oxidoreductase activity"/>
    <property type="evidence" value="ECO:0007669"/>
    <property type="project" value="UniProtKB-KW"/>
</dbReference>
<comment type="caution">
    <text evidence="3">The sequence shown here is derived from an EMBL/GenBank/DDBJ whole genome shotgun (WGS) entry which is preliminary data.</text>
</comment>
<dbReference type="EMBL" id="VFQC01000001">
    <property type="protein sequence ID" value="TQN31668.1"/>
    <property type="molecule type" value="Genomic_DNA"/>
</dbReference>
<dbReference type="InterPro" id="IPR002347">
    <property type="entry name" value="SDR_fam"/>
</dbReference>
<dbReference type="AlphaFoldDB" id="A0A543NIJ9"/>
<evidence type="ECO:0000313" key="4">
    <source>
        <dbReference type="Proteomes" id="UP000317422"/>
    </source>
</evidence>
<dbReference type="InterPro" id="IPR051122">
    <property type="entry name" value="SDR_DHRS6-like"/>
</dbReference>
<sequence length="229" mass="23461">MSATSVVVGGSSGIGLAIARRRTERGDHVVVTSRSAERAATAAAELPGPAHGIALDLTAPSSIAEVFAGTERVDNLVVTATERSGTTVAELDTDAALRAVNSKVVGSLELARVLHPRFSPHASVVLFGGVAKDRPTPESTVATVPTQAVSGMVATLAVQLAPHRVNAVHPGVVGDSPRWADVTDHPSIARTPIGRLVTVAEVVDATEFLLTNTGVNGQDLHVDGGTLLI</sequence>
<gene>
    <name evidence="3" type="ORF">FHX37_1587</name>
</gene>
<organism evidence="3 4">
    <name type="scientific">Haloactinospora alba</name>
    <dbReference type="NCBI Taxonomy" id="405555"/>
    <lineage>
        <taxon>Bacteria</taxon>
        <taxon>Bacillati</taxon>
        <taxon>Actinomycetota</taxon>
        <taxon>Actinomycetes</taxon>
        <taxon>Streptosporangiales</taxon>
        <taxon>Nocardiopsidaceae</taxon>
        <taxon>Haloactinospora</taxon>
    </lineage>
</organism>
<evidence type="ECO:0000256" key="2">
    <source>
        <dbReference type="ARBA" id="ARBA00023002"/>
    </source>
</evidence>
<dbReference type="OrthoDB" id="9787486at2"/>
<dbReference type="PRINTS" id="PR00081">
    <property type="entry name" value="GDHRDH"/>
</dbReference>
<dbReference type="SUPFAM" id="SSF51735">
    <property type="entry name" value="NAD(P)-binding Rossmann-fold domains"/>
    <property type="match status" value="1"/>
</dbReference>
<name>A0A543NIJ9_9ACTN</name>